<organism evidence="3 4">
    <name type="scientific">Turnera subulata</name>
    <dbReference type="NCBI Taxonomy" id="218843"/>
    <lineage>
        <taxon>Eukaryota</taxon>
        <taxon>Viridiplantae</taxon>
        <taxon>Streptophyta</taxon>
        <taxon>Embryophyta</taxon>
        <taxon>Tracheophyta</taxon>
        <taxon>Spermatophyta</taxon>
        <taxon>Magnoliopsida</taxon>
        <taxon>eudicotyledons</taxon>
        <taxon>Gunneridae</taxon>
        <taxon>Pentapetalae</taxon>
        <taxon>rosids</taxon>
        <taxon>fabids</taxon>
        <taxon>Malpighiales</taxon>
        <taxon>Passifloraceae</taxon>
        <taxon>Turnera</taxon>
    </lineage>
</organism>
<dbReference type="CDD" id="cd22152">
    <property type="entry name" value="F-box_AtAFR-like"/>
    <property type="match status" value="1"/>
</dbReference>
<dbReference type="Proteomes" id="UP001141552">
    <property type="component" value="Unassembled WGS sequence"/>
</dbReference>
<evidence type="ECO:0000313" key="3">
    <source>
        <dbReference type="EMBL" id="KAJ4842103.1"/>
    </source>
</evidence>
<sequence length="376" mass="40845">MEDTPPTAMSSSGSGSAEAILIPSLPNDVSVNILARVPRCYHPTLCLVSKPFRALLSSPLYYTTRSLLRSAEPFLHLSIRTPAATAAVQRWFALHHTKTAPVLVPLPPTPSCLVGSSFAALGPKIYVIGGSIKDVPSPHVWALDCRFGTWEKAPSMSASREFSAAGVVDGRIYVVGGCVADTWTRSRNWAEVYDPDSRAWKAVDSAGSGELMLREKWMHGSAVMGGRLYAMADRNGVVYEPGTGRWGCVETELDLGWRGRACVVGGVLYCYDYLGKIRGFDEVGLAWRELKGVEKELPSFLSGATMATVGGKLVVVWEGKGKGKEKGKEMELWCAEIEVEKKGEGELELWGKVEWCRVIHTLPGGSSVVHCLEVTL</sequence>
<dbReference type="Pfam" id="PF25210">
    <property type="entry name" value="Kelch_FKB95"/>
    <property type="match status" value="1"/>
</dbReference>
<dbReference type="OrthoDB" id="45365at2759"/>
<feature type="domain" description="FKB95-like N-terminal Kelch" evidence="2">
    <location>
        <begin position="96"/>
        <end position="359"/>
    </location>
</feature>
<gene>
    <name evidence="3" type="ORF">Tsubulata_032323</name>
</gene>
<dbReference type="Gene3D" id="2.120.10.80">
    <property type="entry name" value="Kelch-type beta propeller"/>
    <property type="match status" value="1"/>
</dbReference>
<name>A0A9Q0G1X9_9ROSI</name>
<dbReference type="InterPro" id="IPR057499">
    <property type="entry name" value="Kelch_FKB95"/>
</dbReference>
<dbReference type="EMBL" id="JAKUCV010002592">
    <property type="protein sequence ID" value="KAJ4842103.1"/>
    <property type="molecule type" value="Genomic_DNA"/>
</dbReference>
<dbReference type="InterPro" id="IPR036047">
    <property type="entry name" value="F-box-like_dom_sf"/>
</dbReference>
<dbReference type="Pfam" id="PF00646">
    <property type="entry name" value="F-box"/>
    <property type="match status" value="1"/>
</dbReference>
<dbReference type="InterPro" id="IPR006652">
    <property type="entry name" value="Kelch_1"/>
</dbReference>
<evidence type="ECO:0000313" key="4">
    <source>
        <dbReference type="Proteomes" id="UP001141552"/>
    </source>
</evidence>
<dbReference type="SMART" id="SM00612">
    <property type="entry name" value="Kelch"/>
    <property type="match status" value="2"/>
</dbReference>
<dbReference type="InterPro" id="IPR015915">
    <property type="entry name" value="Kelch-typ_b-propeller"/>
</dbReference>
<comment type="caution">
    <text evidence="3">The sequence shown here is derived from an EMBL/GenBank/DDBJ whole genome shotgun (WGS) entry which is preliminary data.</text>
</comment>
<accession>A0A9Q0G1X9</accession>
<evidence type="ECO:0000259" key="1">
    <source>
        <dbReference type="Pfam" id="PF00646"/>
    </source>
</evidence>
<protein>
    <recommendedName>
        <fullName evidence="5">F-box domain-containing protein</fullName>
    </recommendedName>
</protein>
<dbReference type="SUPFAM" id="SSF117281">
    <property type="entry name" value="Kelch motif"/>
    <property type="match status" value="1"/>
</dbReference>
<dbReference type="AlphaFoldDB" id="A0A9Q0G1X9"/>
<dbReference type="PANTHER" id="PTHR24414:SF23">
    <property type="entry name" value="F-BOX_KELCH-REPEAT PROTEIN SKIP6"/>
    <property type="match status" value="1"/>
</dbReference>
<dbReference type="PANTHER" id="PTHR24414">
    <property type="entry name" value="F-BOX/KELCH-REPEAT PROTEIN SKIP4"/>
    <property type="match status" value="1"/>
</dbReference>
<reference evidence="3" key="2">
    <citation type="journal article" date="2023" name="Plants (Basel)">
        <title>Annotation of the Turnera subulata (Passifloraceae) Draft Genome Reveals the S-Locus Evolved after the Divergence of Turneroideae from Passifloroideae in a Stepwise Manner.</title>
        <authorList>
            <person name="Henning P.M."/>
            <person name="Roalson E.H."/>
            <person name="Mir W."/>
            <person name="McCubbin A.G."/>
            <person name="Shore J.S."/>
        </authorList>
    </citation>
    <scope>NUCLEOTIDE SEQUENCE</scope>
    <source>
        <strain evidence="3">F60SS</strain>
    </source>
</reference>
<dbReference type="SUPFAM" id="SSF81383">
    <property type="entry name" value="F-box domain"/>
    <property type="match status" value="1"/>
</dbReference>
<dbReference type="InterPro" id="IPR001810">
    <property type="entry name" value="F-box_dom"/>
</dbReference>
<keyword evidence="4" id="KW-1185">Reference proteome</keyword>
<feature type="domain" description="F-box" evidence="1">
    <location>
        <begin position="22"/>
        <end position="61"/>
    </location>
</feature>
<proteinExistence type="predicted"/>
<evidence type="ECO:0008006" key="5">
    <source>
        <dbReference type="Google" id="ProtNLM"/>
    </source>
</evidence>
<dbReference type="InterPro" id="IPR050354">
    <property type="entry name" value="F-box/kelch-repeat_ARATH"/>
</dbReference>
<reference evidence="3" key="1">
    <citation type="submission" date="2022-02" db="EMBL/GenBank/DDBJ databases">
        <authorList>
            <person name="Henning P.M."/>
            <person name="McCubbin A.G."/>
            <person name="Shore J.S."/>
        </authorList>
    </citation>
    <scope>NUCLEOTIDE SEQUENCE</scope>
    <source>
        <strain evidence="3">F60SS</strain>
        <tissue evidence="3">Leaves</tissue>
    </source>
</reference>
<evidence type="ECO:0000259" key="2">
    <source>
        <dbReference type="Pfam" id="PF25210"/>
    </source>
</evidence>